<dbReference type="SUPFAM" id="SSF102712">
    <property type="entry name" value="JAB1/MPN domain"/>
    <property type="match status" value="1"/>
</dbReference>
<name>A0A800MTN6_CYTFI</name>
<keyword evidence="1" id="KW-0645">Protease</keyword>
<keyword evidence="2" id="KW-0479">Metal-binding</keyword>
<evidence type="ECO:0000313" key="7">
    <source>
        <dbReference type="EMBL" id="KAF0822186.1"/>
    </source>
</evidence>
<keyword evidence="5" id="KW-0482">Metalloprotease</keyword>
<dbReference type="InterPro" id="IPR028090">
    <property type="entry name" value="JAB_dom_prok"/>
</dbReference>
<evidence type="ECO:0000256" key="1">
    <source>
        <dbReference type="ARBA" id="ARBA00022670"/>
    </source>
</evidence>
<reference evidence="7 8" key="1">
    <citation type="journal article" date="2020" name="G3 (Bethesda)">
        <title>Whole Genome Sequencing and Comparative Genomics of Two Nematicidal Bacillus Strains Reveals a Wide Range of Possible Virulence Factors.</title>
        <authorList>
            <person name="Susic N."/>
            <person name="Janezic S."/>
            <person name="Rupnik M."/>
            <person name="Geric Stare B."/>
        </authorList>
    </citation>
    <scope>NUCLEOTIDE SEQUENCE [LARGE SCALE GENOMIC DNA]</scope>
    <source>
        <strain evidence="7 8">I-1582</strain>
    </source>
</reference>
<gene>
    <name evidence="7" type="ORF">KIS1582_4052</name>
</gene>
<dbReference type="GO" id="GO:0006508">
    <property type="term" value="P:proteolysis"/>
    <property type="evidence" value="ECO:0007669"/>
    <property type="project" value="UniProtKB-KW"/>
</dbReference>
<proteinExistence type="predicted"/>
<dbReference type="RefSeq" id="WP_157796327.1">
    <property type="nucleotide sequence ID" value="NZ_JBALOT010000012.1"/>
</dbReference>
<dbReference type="AlphaFoldDB" id="A0A800MTN6"/>
<evidence type="ECO:0000256" key="2">
    <source>
        <dbReference type="ARBA" id="ARBA00022723"/>
    </source>
</evidence>
<dbReference type="Proteomes" id="UP000465778">
    <property type="component" value="Unassembled WGS sequence"/>
</dbReference>
<dbReference type="Pfam" id="PF14464">
    <property type="entry name" value="Prok-JAB"/>
    <property type="match status" value="1"/>
</dbReference>
<sequence length="166" mass="19815">MIKIKYENMIINVEETIIEEIRSRRQLKYRDKESGGMVIGSIVNNSNEIEIRDYTIPQIGDFQSRCRFIRKKKTHNAILQKKWMESHGTVMYMGEWHTHPENDPHYSLQDIRNWRKLLKKSNTFYDHLFFIIGGINYYKIWVGNRISGEIVFIYKGAYDEISSNSD</sequence>
<organism evidence="7 8">
    <name type="scientific">Cytobacillus firmus</name>
    <name type="common">Bacillus firmus</name>
    <dbReference type="NCBI Taxonomy" id="1399"/>
    <lineage>
        <taxon>Bacteria</taxon>
        <taxon>Bacillati</taxon>
        <taxon>Bacillota</taxon>
        <taxon>Bacilli</taxon>
        <taxon>Bacillales</taxon>
        <taxon>Bacillaceae</taxon>
        <taxon>Cytobacillus</taxon>
    </lineage>
</organism>
<dbReference type="GO" id="GO:0046872">
    <property type="term" value="F:metal ion binding"/>
    <property type="evidence" value="ECO:0007669"/>
    <property type="project" value="UniProtKB-KW"/>
</dbReference>
<keyword evidence="3" id="KW-0378">Hydrolase</keyword>
<dbReference type="GO" id="GO:0008237">
    <property type="term" value="F:metallopeptidase activity"/>
    <property type="evidence" value="ECO:0007669"/>
    <property type="project" value="UniProtKB-KW"/>
</dbReference>
<evidence type="ECO:0000259" key="6">
    <source>
        <dbReference type="Pfam" id="PF14464"/>
    </source>
</evidence>
<dbReference type="EMBL" id="VDEM01000066">
    <property type="protein sequence ID" value="KAF0822186.1"/>
    <property type="molecule type" value="Genomic_DNA"/>
</dbReference>
<accession>A0A800MTN6</accession>
<keyword evidence="4" id="KW-0862">Zinc</keyword>
<dbReference type="Gene3D" id="3.40.140.10">
    <property type="entry name" value="Cytidine Deaminase, domain 2"/>
    <property type="match status" value="1"/>
</dbReference>
<feature type="domain" description="JAB" evidence="6">
    <location>
        <begin position="27"/>
        <end position="135"/>
    </location>
</feature>
<protein>
    <recommendedName>
        <fullName evidence="6">JAB domain-containing protein</fullName>
    </recommendedName>
</protein>
<evidence type="ECO:0000313" key="8">
    <source>
        <dbReference type="Proteomes" id="UP000465778"/>
    </source>
</evidence>
<comment type="caution">
    <text evidence="7">The sequence shown here is derived from an EMBL/GenBank/DDBJ whole genome shotgun (WGS) entry which is preliminary data.</text>
</comment>
<evidence type="ECO:0000256" key="4">
    <source>
        <dbReference type="ARBA" id="ARBA00022833"/>
    </source>
</evidence>
<dbReference type="OrthoDB" id="517279at2"/>
<evidence type="ECO:0000256" key="5">
    <source>
        <dbReference type="ARBA" id="ARBA00023049"/>
    </source>
</evidence>
<evidence type="ECO:0000256" key="3">
    <source>
        <dbReference type="ARBA" id="ARBA00022801"/>
    </source>
</evidence>